<dbReference type="OrthoDB" id="9776077at2"/>
<dbReference type="EMBL" id="QICL01000002">
    <property type="protein sequence ID" value="PXV68132.1"/>
    <property type="molecule type" value="Genomic_DNA"/>
</dbReference>
<keyword evidence="6" id="KW-1185">Reference proteome</keyword>
<dbReference type="Pfam" id="PF11380">
    <property type="entry name" value="Stealth_CR2"/>
    <property type="match status" value="1"/>
</dbReference>
<comment type="similarity">
    <text evidence="1">Belongs to the stealth family.</text>
</comment>
<feature type="domain" description="Stealth protein CR2 conserved region 2" evidence="4">
    <location>
        <begin position="40"/>
        <end position="140"/>
    </location>
</feature>
<evidence type="ECO:0000259" key="4">
    <source>
        <dbReference type="Pfam" id="PF11380"/>
    </source>
</evidence>
<dbReference type="PANTHER" id="PTHR24045">
    <property type="match status" value="1"/>
</dbReference>
<reference evidence="5 6" key="1">
    <citation type="submission" date="2018-03" db="EMBL/GenBank/DDBJ databases">
        <title>Genomic Encyclopedia of Archaeal and Bacterial Type Strains, Phase II (KMG-II): from individual species to whole genera.</title>
        <authorList>
            <person name="Goeker M."/>
        </authorList>
    </citation>
    <scope>NUCLEOTIDE SEQUENCE [LARGE SCALE GENOMIC DNA]</scope>
    <source>
        <strain evidence="5 6">DSM 100214</strain>
    </source>
</reference>
<organism evidence="5 6">
    <name type="scientific">Dysgonomonas alginatilytica</name>
    <dbReference type="NCBI Taxonomy" id="1605892"/>
    <lineage>
        <taxon>Bacteria</taxon>
        <taxon>Pseudomonadati</taxon>
        <taxon>Bacteroidota</taxon>
        <taxon>Bacteroidia</taxon>
        <taxon>Bacteroidales</taxon>
        <taxon>Dysgonomonadaceae</taxon>
        <taxon>Dysgonomonas</taxon>
    </lineage>
</organism>
<dbReference type="GO" id="GO:0000271">
    <property type="term" value="P:polysaccharide biosynthetic process"/>
    <property type="evidence" value="ECO:0007669"/>
    <property type="project" value="UniProtKB-KW"/>
</dbReference>
<proteinExistence type="inferred from homology"/>
<sequence length="333" mass="39658">MNTSGIDIVLPWVNGQDKEWQQSFRQHAGRSPIGDTSSIRFRDWDLLRYWFRGIEKFMPWIDKIHFVTSGHIPDWLNLEHPQLNWVKHEDFIPHEYLPTFSANAIELNLHRIESLSEHFIYFNDDLYVLNPVKPSRFFKKGLPCDYAVMTSKPSDGTIIHMAINDLDIIDSYFNKHQQIRKFWKKWFSLNYGFSLLSNAFLFTWRDFSGFVDPHLPNAFLKSTYHEVWSQATSALHLTCRSRFRSNSDVNQWLIRYWQLAAGKFHPYNTVKDTTFVDITDHSLLHICDQIRRQEYDIMCLNDSVEILDFKRAKNTLKRSFKEVFPLKSAFEKY</sequence>
<gene>
    <name evidence="5" type="ORF">CLV62_102164</name>
</gene>
<evidence type="ECO:0000313" key="6">
    <source>
        <dbReference type="Proteomes" id="UP000247973"/>
    </source>
</evidence>
<dbReference type="RefSeq" id="WP_110309417.1">
    <property type="nucleotide sequence ID" value="NZ_QICL01000002.1"/>
</dbReference>
<keyword evidence="3" id="KW-0270">Exopolysaccharide synthesis</keyword>
<evidence type="ECO:0000313" key="5">
    <source>
        <dbReference type="EMBL" id="PXV68132.1"/>
    </source>
</evidence>
<evidence type="ECO:0000256" key="3">
    <source>
        <dbReference type="ARBA" id="ARBA00023169"/>
    </source>
</evidence>
<evidence type="ECO:0000256" key="2">
    <source>
        <dbReference type="ARBA" id="ARBA00022679"/>
    </source>
</evidence>
<protein>
    <submittedName>
        <fullName evidence="5">Stealth-like protein</fullName>
    </submittedName>
</protein>
<keyword evidence="2" id="KW-0808">Transferase</keyword>
<comment type="caution">
    <text evidence="5">The sequence shown here is derived from an EMBL/GenBank/DDBJ whole genome shotgun (WGS) entry which is preliminary data.</text>
</comment>
<dbReference type="PANTHER" id="PTHR24045:SF0">
    <property type="entry name" value="N-ACETYLGLUCOSAMINE-1-PHOSPHOTRANSFERASE SUBUNITS ALPHA_BETA"/>
    <property type="match status" value="1"/>
</dbReference>
<evidence type="ECO:0000256" key="1">
    <source>
        <dbReference type="ARBA" id="ARBA00007583"/>
    </source>
</evidence>
<dbReference type="InterPro" id="IPR021520">
    <property type="entry name" value="Stealth_CR2"/>
</dbReference>
<dbReference type="Proteomes" id="UP000247973">
    <property type="component" value="Unassembled WGS sequence"/>
</dbReference>
<name>A0A2V3PU79_9BACT</name>
<accession>A0A2V3PU79</accession>
<dbReference type="GO" id="GO:0016772">
    <property type="term" value="F:transferase activity, transferring phosphorus-containing groups"/>
    <property type="evidence" value="ECO:0007669"/>
    <property type="project" value="InterPro"/>
</dbReference>
<dbReference type="InterPro" id="IPR047141">
    <property type="entry name" value="Stealth"/>
</dbReference>
<dbReference type="AlphaFoldDB" id="A0A2V3PU79"/>